<dbReference type="CDD" id="cd09071">
    <property type="entry name" value="FAR_C"/>
    <property type="match status" value="1"/>
</dbReference>
<organism evidence="12 13">
    <name type="scientific">Dimorphilus gyrociliatus</name>
    <dbReference type="NCBI Taxonomy" id="2664684"/>
    <lineage>
        <taxon>Eukaryota</taxon>
        <taxon>Metazoa</taxon>
        <taxon>Spiralia</taxon>
        <taxon>Lophotrochozoa</taxon>
        <taxon>Annelida</taxon>
        <taxon>Polychaeta</taxon>
        <taxon>Polychaeta incertae sedis</taxon>
        <taxon>Dinophilidae</taxon>
        <taxon>Dimorphilus</taxon>
    </lineage>
</organism>
<evidence type="ECO:0000256" key="6">
    <source>
        <dbReference type="ARBA" id="ARBA00023098"/>
    </source>
</evidence>
<dbReference type="InterPro" id="IPR026055">
    <property type="entry name" value="FAR"/>
</dbReference>
<dbReference type="OrthoDB" id="429813at2759"/>
<dbReference type="GO" id="GO:0080019">
    <property type="term" value="F:alcohol-forming very long-chain fatty acyl-CoA reductase activity"/>
    <property type="evidence" value="ECO:0007669"/>
    <property type="project" value="InterPro"/>
</dbReference>
<keyword evidence="13" id="KW-1185">Reference proteome</keyword>
<dbReference type="EC" id="1.2.1.84" evidence="9"/>
<dbReference type="SUPFAM" id="SSF51735">
    <property type="entry name" value="NAD(P)-binding Rossmann-fold domains"/>
    <property type="match status" value="1"/>
</dbReference>
<evidence type="ECO:0000256" key="3">
    <source>
        <dbReference type="ARBA" id="ARBA00022516"/>
    </source>
</evidence>
<evidence type="ECO:0000256" key="8">
    <source>
        <dbReference type="ARBA" id="ARBA00052530"/>
    </source>
</evidence>
<comment type="function">
    <text evidence="9">Catalyzes the reduction of fatty acyl-CoA to fatty alcohols.</text>
</comment>
<comment type="similarity">
    <text evidence="2 9">Belongs to the fatty acyl-CoA reductase family.</text>
</comment>
<evidence type="ECO:0000256" key="4">
    <source>
        <dbReference type="ARBA" id="ARBA00022692"/>
    </source>
</evidence>
<keyword evidence="6 9" id="KW-0443">Lipid metabolism</keyword>
<dbReference type="GO" id="GO:0035336">
    <property type="term" value="P:long-chain fatty-acyl-CoA metabolic process"/>
    <property type="evidence" value="ECO:0007669"/>
    <property type="project" value="TreeGrafter"/>
</dbReference>
<sequence>MQNNEEPKQTISEFYAGKNVFLTGGTGFIGKVVIEKLLRSCPDVQGIYCLIRPKRGKTIEERMKTMLQDKVYDRVRRLNADFAKKVHLIAGDVIEENLGISQDDYEFLENNIHIVFHSAATVRFEEPLKLAIRMNVIATKKMIQLCKRMKHLISLVHVSTAYANCDREFIEEVIYPSLHKPENIIDMVQWMDEDTLNSIMPKLIGPKPNTYTYTKQLAEYMLVQEASNLPLAILRPSIVTASWKEPFPGWIDNLNGPSGLYIAYGKGLMRTMIMETDLVADMIPVDISVNMLLAVGWYTAVHNPEKTMLYHCTSGTLNPCTWGASCSHVKEVFKKVPLEGGFRRPRCFLTNKPTLYDYWIFVSHHIPAYLVDGACRLIGKKPRMVSLYARLHKAMSTLTYFTTRSWEWSHNGLDALKAVMTAEDSQNFYLDPRSIHWPSYFEDFCLGTKKFILKEEISNVDTARAHIRKLRNIRYCFNTLALVLLWRLLIANSNLARSSWFFVLNLALKFLRFFRLSSTMT</sequence>
<evidence type="ECO:0000256" key="9">
    <source>
        <dbReference type="RuleBase" id="RU363097"/>
    </source>
</evidence>
<gene>
    <name evidence="12" type="ORF">DGYR_LOCUS8796</name>
</gene>
<accession>A0A7I8VZA0</accession>
<keyword evidence="5" id="KW-1133">Transmembrane helix</keyword>
<comment type="caution">
    <text evidence="12">The sequence shown here is derived from an EMBL/GenBank/DDBJ whole genome shotgun (WGS) entry which is preliminary data.</text>
</comment>
<dbReference type="InterPro" id="IPR013120">
    <property type="entry name" value="FAR_NAD-bd"/>
</dbReference>
<dbReference type="FunFam" id="3.40.50.720:FF:000143">
    <property type="entry name" value="Fatty acyl-CoA reductase"/>
    <property type="match status" value="1"/>
</dbReference>
<feature type="domain" description="Thioester reductase (TE)" evidence="11">
    <location>
        <begin position="22"/>
        <end position="291"/>
    </location>
</feature>
<name>A0A7I8VZA0_9ANNE</name>
<evidence type="ECO:0000256" key="7">
    <source>
        <dbReference type="ARBA" id="ARBA00023136"/>
    </source>
</evidence>
<evidence type="ECO:0000259" key="10">
    <source>
        <dbReference type="Pfam" id="PF03015"/>
    </source>
</evidence>
<dbReference type="InterPro" id="IPR036291">
    <property type="entry name" value="NAD(P)-bd_dom_sf"/>
</dbReference>
<evidence type="ECO:0000256" key="2">
    <source>
        <dbReference type="ARBA" id="ARBA00005928"/>
    </source>
</evidence>
<evidence type="ECO:0000259" key="11">
    <source>
        <dbReference type="Pfam" id="PF07993"/>
    </source>
</evidence>
<dbReference type="GO" id="GO:0016020">
    <property type="term" value="C:membrane"/>
    <property type="evidence" value="ECO:0007669"/>
    <property type="project" value="UniProtKB-SubCell"/>
</dbReference>
<dbReference type="Pfam" id="PF03015">
    <property type="entry name" value="Sterile"/>
    <property type="match status" value="1"/>
</dbReference>
<dbReference type="Proteomes" id="UP000549394">
    <property type="component" value="Unassembled WGS sequence"/>
</dbReference>
<dbReference type="PANTHER" id="PTHR11011">
    <property type="entry name" value="MALE STERILITY PROTEIN 2-RELATED"/>
    <property type="match status" value="1"/>
</dbReference>
<dbReference type="PANTHER" id="PTHR11011:SF45">
    <property type="entry name" value="FATTY ACYL-COA REDUCTASE CG8306-RELATED"/>
    <property type="match status" value="1"/>
</dbReference>
<keyword evidence="9" id="KW-0521">NADP</keyword>
<proteinExistence type="inferred from homology"/>
<dbReference type="Pfam" id="PF07993">
    <property type="entry name" value="NAD_binding_4"/>
    <property type="match status" value="1"/>
</dbReference>
<dbReference type="CDD" id="cd05236">
    <property type="entry name" value="FAR-N_SDR_e"/>
    <property type="match status" value="1"/>
</dbReference>
<protein>
    <recommendedName>
        <fullName evidence="9">Fatty acyl-CoA reductase</fullName>
        <ecNumber evidence="9">1.2.1.84</ecNumber>
    </recommendedName>
</protein>
<feature type="domain" description="Fatty acyl-CoA reductase C-terminal" evidence="10">
    <location>
        <begin position="364"/>
        <end position="455"/>
    </location>
</feature>
<keyword evidence="7" id="KW-0472">Membrane</keyword>
<comment type="subcellular location">
    <subcellularLocation>
        <location evidence="1">Membrane</location>
        <topology evidence="1">Multi-pass membrane protein</topology>
    </subcellularLocation>
</comment>
<evidence type="ECO:0000256" key="1">
    <source>
        <dbReference type="ARBA" id="ARBA00004141"/>
    </source>
</evidence>
<keyword evidence="9" id="KW-0560">Oxidoreductase</keyword>
<dbReference type="AlphaFoldDB" id="A0A7I8VZA0"/>
<evidence type="ECO:0000313" key="12">
    <source>
        <dbReference type="EMBL" id="CAD5120751.1"/>
    </source>
</evidence>
<dbReference type="InterPro" id="IPR033640">
    <property type="entry name" value="FAR_C"/>
</dbReference>
<reference evidence="12 13" key="1">
    <citation type="submission" date="2020-08" db="EMBL/GenBank/DDBJ databases">
        <authorList>
            <person name="Hejnol A."/>
        </authorList>
    </citation>
    <scope>NUCLEOTIDE SEQUENCE [LARGE SCALE GENOMIC DNA]</scope>
</reference>
<dbReference type="GO" id="GO:0005777">
    <property type="term" value="C:peroxisome"/>
    <property type="evidence" value="ECO:0007669"/>
    <property type="project" value="TreeGrafter"/>
</dbReference>
<dbReference type="Gene3D" id="3.40.50.720">
    <property type="entry name" value="NAD(P)-binding Rossmann-like Domain"/>
    <property type="match status" value="1"/>
</dbReference>
<keyword evidence="3 9" id="KW-0444">Lipid biosynthesis</keyword>
<keyword evidence="4" id="KW-0812">Transmembrane</keyword>
<dbReference type="GO" id="GO:0102965">
    <property type="term" value="F:alcohol-forming long-chain fatty acyl-CoA reductase activity"/>
    <property type="evidence" value="ECO:0007669"/>
    <property type="project" value="UniProtKB-EC"/>
</dbReference>
<evidence type="ECO:0000313" key="13">
    <source>
        <dbReference type="Proteomes" id="UP000549394"/>
    </source>
</evidence>
<comment type="catalytic activity">
    <reaction evidence="8 9">
        <text>a long-chain fatty acyl-CoA + 2 NADPH + 2 H(+) = a long-chain primary fatty alcohol + 2 NADP(+) + CoA</text>
        <dbReference type="Rhea" id="RHEA:52716"/>
        <dbReference type="ChEBI" id="CHEBI:15378"/>
        <dbReference type="ChEBI" id="CHEBI:57287"/>
        <dbReference type="ChEBI" id="CHEBI:57783"/>
        <dbReference type="ChEBI" id="CHEBI:58349"/>
        <dbReference type="ChEBI" id="CHEBI:77396"/>
        <dbReference type="ChEBI" id="CHEBI:83139"/>
        <dbReference type="EC" id="1.2.1.84"/>
    </reaction>
</comment>
<evidence type="ECO:0000256" key="5">
    <source>
        <dbReference type="ARBA" id="ARBA00022989"/>
    </source>
</evidence>
<dbReference type="EMBL" id="CAJFCJ010000013">
    <property type="protein sequence ID" value="CAD5120751.1"/>
    <property type="molecule type" value="Genomic_DNA"/>
</dbReference>